<dbReference type="PANTHER" id="PTHR18359:SF0">
    <property type="entry name" value="U3 SMALL NUCLEOLAR RNA-ASSOCIATED PROTEIN 18 HOMOLOG"/>
    <property type="match status" value="1"/>
</dbReference>
<dbReference type="Pfam" id="PF00400">
    <property type="entry name" value="WD40"/>
    <property type="match status" value="1"/>
</dbReference>
<feature type="compositionally biased region" description="Acidic residues" evidence="7">
    <location>
        <begin position="185"/>
        <end position="198"/>
    </location>
</feature>
<dbReference type="InterPro" id="IPR036322">
    <property type="entry name" value="WD40_repeat_dom_sf"/>
</dbReference>
<dbReference type="InterPro" id="IPR001680">
    <property type="entry name" value="WD40_rpt"/>
</dbReference>
<dbReference type="Proteomes" id="UP000253551">
    <property type="component" value="Unassembled WGS sequence"/>
</dbReference>
<sequence length="549" mass="62616">MSPVNKKAKKEASEKELESFLFADATDDLWDKTGHEFDSDFEQASEEEEQEETDDQAFFFDAGPVTFTMDAPTINHSDNEIDYEAQQEDDNDEEGEEEEEEEESEEDQDDTAAWEDEDDKNLKISLTATNITKKLRNDTDEDIVDGVEYTRRLRKQFNKIYPKPDWARLPSEIQAEDRKRKASDSDDEDNDDIKDEDQLDEETRLDLLKSTMGILDKRTKKTSISPKKIDILRLKNANRAVPRSKALITCIAFHPNAQVMLTAGLDKTLRLFQIDGKINPKIQSVVFKDMPIYHAEFHPSGNQIIASGRRKFFYIYDIQSGVIDRCPGIWGKDEKSLEKFSISPCGRYIAFLGTSGTIIIVSYLTKKWYCDLKMNKSAESVDWSSDGKYIFGFSGEGQVYQFDVEQKECVKRWVDDGCIGPSVVRVSPSERYYATGSSTGVVNLYDRSVLDPQQTHPQPIKAIQNLTTRINNIVFNHDSQLMVISSQLKRDQLRIIHVPTGTAYSNWPTDRTPLNDVVAVAFSPNSDYLAVSNTRGIVLLYTLKHYALQ</sequence>
<keyword evidence="5" id="KW-0539">Nucleus</keyword>
<evidence type="ECO:0000256" key="6">
    <source>
        <dbReference type="ARBA" id="ARBA00025767"/>
    </source>
</evidence>
<evidence type="ECO:0000256" key="2">
    <source>
        <dbReference type="ARBA" id="ARBA00022552"/>
    </source>
</evidence>
<dbReference type="STRING" id="4846.A0A367KIA5"/>
<evidence type="ECO:0000256" key="3">
    <source>
        <dbReference type="ARBA" id="ARBA00022574"/>
    </source>
</evidence>
<keyword evidence="4" id="KW-0677">Repeat</keyword>
<comment type="subcellular location">
    <subcellularLocation>
        <location evidence="1">Nucleus</location>
        <location evidence="1">Nucleolus</location>
    </subcellularLocation>
</comment>
<feature type="compositionally biased region" description="Basic and acidic residues" evidence="7">
    <location>
        <begin position="175"/>
        <end position="184"/>
    </location>
</feature>
<dbReference type="PANTHER" id="PTHR18359">
    <property type="entry name" value="WD-REPEAT PROTEIN-RELATED"/>
    <property type="match status" value="1"/>
</dbReference>
<dbReference type="GO" id="GO:0032040">
    <property type="term" value="C:small-subunit processome"/>
    <property type="evidence" value="ECO:0007669"/>
    <property type="project" value="TreeGrafter"/>
</dbReference>
<organism evidence="8 9">
    <name type="scientific">Rhizopus stolonifer</name>
    <name type="common">Rhizopus nigricans</name>
    <dbReference type="NCBI Taxonomy" id="4846"/>
    <lineage>
        <taxon>Eukaryota</taxon>
        <taxon>Fungi</taxon>
        <taxon>Fungi incertae sedis</taxon>
        <taxon>Mucoromycota</taxon>
        <taxon>Mucoromycotina</taxon>
        <taxon>Mucoromycetes</taxon>
        <taxon>Mucorales</taxon>
        <taxon>Mucorineae</taxon>
        <taxon>Rhizopodaceae</taxon>
        <taxon>Rhizopus</taxon>
    </lineage>
</organism>
<dbReference type="AlphaFoldDB" id="A0A367KIA5"/>
<feature type="region of interest" description="Disordered" evidence="7">
    <location>
        <begin position="31"/>
        <end position="121"/>
    </location>
</feature>
<evidence type="ECO:0000313" key="8">
    <source>
        <dbReference type="EMBL" id="RCI01963.1"/>
    </source>
</evidence>
<evidence type="ECO:0000313" key="9">
    <source>
        <dbReference type="Proteomes" id="UP000253551"/>
    </source>
</evidence>
<keyword evidence="3" id="KW-0853">WD repeat</keyword>
<dbReference type="EMBL" id="PJQM01001592">
    <property type="protein sequence ID" value="RCI01963.1"/>
    <property type="molecule type" value="Genomic_DNA"/>
</dbReference>
<comment type="similarity">
    <text evidence="6">Belongs to the WD repeat UTP18 family.</text>
</comment>
<reference evidence="8 9" key="1">
    <citation type="journal article" date="2018" name="G3 (Bethesda)">
        <title>Phylogenetic and Phylogenomic Definition of Rhizopus Species.</title>
        <authorList>
            <person name="Gryganskyi A.P."/>
            <person name="Golan J."/>
            <person name="Dolatabadi S."/>
            <person name="Mondo S."/>
            <person name="Robb S."/>
            <person name="Idnurm A."/>
            <person name="Muszewska A."/>
            <person name="Steczkiewicz K."/>
            <person name="Masonjones S."/>
            <person name="Liao H.L."/>
            <person name="Gajdeczka M.T."/>
            <person name="Anike F."/>
            <person name="Vuek A."/>
            <person name="Anishchenko I.M."/>
            <person name="Voigt K."/>
            <person name="de Hoog G.S."/>
            <person name="Smith M.E."/>
            <person name="Heitman J."/>
            <person name="Vilgalys R."/>
            <person name="Stajich J.E."/>
        </authorList>
    </citation>
    <scope>NUCLEOTIDE SEQUENCE [LARGE SCALE GENOMIC DNA]</scope>
    <source>
        <strain evidence="8 9">LSU 92-RS-03</strain>
    </source>
</reference>
<name>A0A367KIA5_RHIST</name>
<feature type="compositionally biased region" description="Acidic residues" evidence="7">
    <location>
        <begin position="39"/>
        <end position="55"/>
    </location>
</feature>
<dbReference type="InterPro" id="IPR015943">
    <property type="entry name" value="WD40/YVTN_repeat-like_dom_sf"/>
</dbReference>
<evidence type="ECO:0000256" key="7">
    <source>
        <dbReference type="SAM" id="MobiDB-lite"/>
    </source>
</evidence>
<feature type="region of interest" description="Disordered" evidence="7">
    <location>
        <begin position="171"/>
        <end position="198"/>
    </location>
</feature>
<dbReference type="SMART" id="SM00320">
    <property type="entry name" value="WD40"/>
    <property type="match status" value="6"/>
</dbReference>
<dbReference type="Gene3D" id="2.130.10.10">
    <property type="entry name" value="YVTN repeat-like/Quinoprotein amine dehydrogenase"/>
    <property type="match status" value="1"/>
</dbReference>
<comment type="caution">
    <text evidence="8">The sequence shown here is derived from an EMBL/GenBank/DDBJ whole genome shotgun (WGS) entry which is preliminary data.</text>
</comment>
<gene>
    <name evidence="8" type="primary">UTP18</name>
    <name evidence="8" type="ORF">CU098_009183</name>
</gene>
<dbReference type="GO" id="GO:0034388">
    <property type="term" value="C:Pwp2p-containing subcomplex of 90S preribosome"/>
    <property type="evidence" value="ECO:0007669"/>
    <property type="project" value="TreeGrafter"/>
</dbReference>
<evidence type="ECO:0000256" key="4">
    <source>
        <dbReference type="ARBA" id="ARBA00022737"/>
    </source>
</evidence>
<protein>
    <submittedName>
        <fullName evidence="8">U3 snoRNP protein</fullName>
    </submittedName>
</protein>
<dbReference type="GO" id="GO:0006364">
    <property type="term" value="P:rRNA processing"/>
    <property type="evidence" value="ECO:0007669"/>
    <property type="project" value="UniProtKB-KW"/>
</dbReference>
<evidence type="ECO:0000256" key="1">
    <source>
        <dbReference type="ARBA" id="ARBA00004604"/>
    </source>
</evidence>
<evidence type="ECO:0000256" key="5">
    <source>
        <dbReference type="ARBA" id="ARBA00023242"/>
    </source>
</evidence>
<keyword evidence="9" id="KW-1185">Reference proteome</keyword>
<dbReference type="OrthoDB" id="1935146at2759"/>
<accession>A0A367KIA5</accession>
<feature type="compositionally biased region" description="Acidic residues" evidence="7">
    <location>
        <begin position="80"/>
        <end position="119"/>
    </location>
</feature>
<proteinExistence type="inferred from homology"/>
<dbReference type="SUPFAM" id="SSF50978">
    <property type="entry name" value="WD40 repeat-like"/>
    <property type="match status" value="1"/>
</dbReference>
<dbReference type="InterPro" id="IPR045161">
    <property type="entry name" value="Utp18"/>
</dbReference>
<keyword evidence="2" id="KW-0698">rRNA processing</keyword>